<dbReference type="FunFam" id="1.10.10.10:FF:000001">
    <property type="entry name" value="LysR family transcriptional regulator"/>
    <property type="match status" value="1"/>
</dbReference>
<dbReference type="InterPro" id="IPR000847">
    <property type="entry name" value="LysR_HTH_N"/>
</dbReference>
<evidence type="ECO:0000256" key="3">
    <source>
        <dbReference type="ARBA" id="ARBA00023125"/>
    </source>
</evidence>
<dbReference type="OrthoDB" id="9815676at2"/>
<dbReference type="GO" id="GO:0003700">
    <property type="term" value="F:DNA-binding transcription factor activity"/>
    <property type="evidence" value="ECO:0007669"/>
    <property type="project" value="InterPro"/>
</dbReference>
<evidence type="ECO:0000313" key="6">
    <source>
        <dbReference type="EMBL" id="RDE18853.1"/>
    </source>
</evidence>
<dbReference type="GO" id="GO:0043565">
    <property type="term" value="F:sequence-specific DNA binding"/>
    <property type="evidence" value="ECO:0007669"/>
    <property type="project" value="TreeGrafter"/>
</dbReference>
<dbReference type="EMBL" id="QQOH01000004">
    <property type="protein sequence ID" value="RDE18853.1"/>
    <property type="molecule type" value="Genomic_DNA"/>
</dbReference>
<evidence type="ECO:0000256" key="1">
    <source>
        <dbReference type="ARBA" id="ARBA00009437"/>
    </source>
</evidence>
<feature type="domain" description="HTH lysR-type" evidence="5">
    <location>
        <begin position="1"/>
        <end position="58"/>
    </location>
</feature>
<comment type="caution">
    <text evidence="6">The sequence shown here is derived from an EMBL/GenBank/DDBJ whole genome shotgun (WGS) entry which is preliminary data.</text>
</comment>
<dbReference type="RefSeq" id="WP_114696468.1">
    <property type="nucleotide sequence ID" value="NZ_QQOH01000004.1"/>
</dbReference>
<evidence type="ECO:0000259" key="5">
    <source>
        <dbReference type="PROSITE" id="PS50931"/>
    </source>
</evidence>
<proteinExistence type="inferred from homology"/>
<reference evidence="6 7" key="1">
    <citation type="submission" date="2018-07" db="EMBL/GenBank/DDBJ databases">
        <title>Motiliproteus coralliicola sp. nov., a bacterium isolated from Coral.</title>
        <authorList>
            <person name="Wang G."/>
        </authorList>
    </citation>
    <scope>NUCLEOTIDE SEQUENCE [LARGE SCALE GENOMIC DNA]</scope>
    <source>
        <strain evidence="6 7">C34</strain>
    </source>
</reference>
<dbReference type="PROSITE" id="PS50931">
    <property type="entry name" value="HTH_LYSR"/>
    <property type="match status" value="1"/>
</dbReference>
<accession>A0A369WC12</accession>
<dbReference type="Gene3D" id="3.40.190.290">
    <property type="match status" value="1"/>
</dbReference>
<dbReference type="AlphaFoldDB" id="A0A369WC12"/>
<dbReference type="Gene3D" id="1.10.10.10">
    <property type="entry name" value="Winged helix-like DNA-binding domain superfamily/Winged helix DNA-binding domain"/>
    <property type="match status" value="1"/>
</dbReference>
<dbReference type="Pfam" id="PF03466">
    <property type="entry name" value="LysR_substrate"/>
    <property type="match status" value="1"/>
</dbReference>
<name>A0A369WC12_9GAMM</name>
<dbReference type="InterPro" id="IPR036388">
    <property type="entry name" value="WH-like_DNA-bd_sf"/>
</dbReference>
<protein>
    <submittedName>
        <fullName evidence="6">LysR family transcriptional regulator</fullName>
    </submittedName>
</protein>
<dbReference type="InterPro" id="IPR058163">
    <property type="entry name" value="LysR-type_TF_proteobact-type"/>
</dbReference>
<dbReference type="SUPFAM" id="SSF53850">
    <property type="entry name" value="Periplasmic binding protein-like II"/>
    <property type="match status" value="1"/>
</dbReference>
<keyword evidence="3" id="KW-0238">DNA-binding</keyword>
<comment type="similarity">
    <text evidence="1">Belongs to the LysR transcriptional regulatory family.</text>
</comment>
<dbReference type="Pfam" id="PF00126">
    <property type="entry name" value="HTH_1"/>
    <property type="match status" value="1"/>
</dbReference>
<dbReference type="SUPFAM" id="SSF46785">
    <property type="entry name" value="Winged helix' DNA-binding domain"/>
    <property type="match status" value="1"/>
</dbReference>
<keyword evidence="2" id="KW-0805">Transcription regulation</keyword>
<evidence type="ECO:0000256" key="4">
    <source>
        <dbReference type="ARBA" id="ARBA00023163"/>
    </source>
</evidence>
<dbReference type="Proteomes" id="UP000253769">
    <property type="component" value="Unassembled WGS sequence"/>
</dbReference>
<dbReference type="PANTHER" id="PTHR30537">
    <property type="entry name" value="HTH-TYPE TRANSCRIPTIONAL REGULATOR"/>
    <property type="match status" value="1"/>
</dbReference>
<keyword evidence="4" id="KW-0804">Transcription</keyword>
<dbReference type="PANTHER" id="PTHR30537:SF5">
    <property type="entry name" value="HTH-TYPE TRANSCRIPTIONAL ACTIVATOR TTDR-RELATED"/>
    <property type="match status" value="1"/>
</dbReference>
<evidence type="ECO:0000313" key="7">
    <source>
        <dbReference type="Proteomes" id="UP000253769"/>
    </source>
</evidence>
<evidence type="ECO:0000256" key="2">
    <source>
        <dbReference type="ARBA" id="ARBA00023015"/>
    </source>
</evidence>
<organism evidence="6 7">
    <name type="scientific">Motiliproteus coralliicola</name>
    <dbReference type="NCBI Taxonomy" id="2283196"/>
    <lineage>
        <taxon>Bacteria</taxon>
        <taxon>Pseudomonadati</taxon>
        <taxon>Pseudomonadota</taxon>
        <taxon>Gammaproteobacteria</taxon>
        <taxon>Oceanospirillales</taxon>
        <taxon>Oceanospirillaceae</taxon>
        <taxon>Motiliproteus</taxon>
    </lineage>
</organism>
<sequence>MDFDGMRVFVTIADTGTLTGAAEKLGSTKSTISRRLAAYEHQLGVTLFRRSTRFISLTDIGRQHYDQVRELVHEAETAVNNIIDLRTEPTGLLRVSASIMGGQHLLAPLIWQFKKKHPKVRVELVITDEYVDLVRDGIDFTIRMGKLQDSDLLARRLGSGHRSIVASPQLLERYFVPQIPSDLKRLPAIVTKPDNNLWRFTNGEAISVNWELSTGTLSLALDACVQGFGIALIPDLYIKPYTYRGELTHLLAKQPLPSVDISLVYPKLQHQSPAARAFLALIRDAY</sequence>
<dbReference type="CDD" id="cd08422">
    <property type="entry name" value="PBP2_CrgA_like"/>
    <property type="match status" value="1"/>
</dbReference>
<dbReference type="InterPro" id="IPR005119">
    <property type="entry name" value="LysR_subst-bd"/>
</dbReference>
<gene>
    <name evidence="6" type="ORF">DV711_14640</name>
</gene>
<keyword evidence="7" id="KW-1185">Reference proteome</keyword>
<dbReference type="InterPro" id="IPR036390">
    <property type="entry name" value="WH_DNA-bd_sf"/>
</dbReference>
<dbReference type="GO" id="GO:0006351">
    <property type="term" value="P:DNA-templated transcription"/>
    <property type="evidence" value="ECO:0007669"/>
    <property type="project" value="TreeGrafter"/>
</dbReference>